<reference evidence="2 3" key="1">
    <citation type="submission" date="2023-09" db="EMBL/GenBank/DDBJ databases">
        <title>Thioclava shenzhenensis sp. nov., a multidrug resistant bacteria-antagonizing species isolated from coastal seawater.</title>
        <authorList>
            <person name="Long M."/>
        </authorList>
    </citation>
    <scope>NUCLEOTIDE SEQUENCE [LARGE SCALE GENOMIC DNA]</scope>
    <source>
        <strain evidence="2 3">FTW29</strain>
        <plasmid evidence="2 3">unnamed2</plasmid>
    </source>
</reference>
<feature type="domain" description="DUF4440" evidence="1">
    <location>
        <begin position="14"/>
        <end position="124"/>
    </location>
</feature>
<dbReference type="Gene3D" id="3.10.450.50">
    <property type="match status" value="1"/>
</dbReference>
<evidence type="ECO:0000259" key="1">
    <source>
        <dbReference type="Pfam" id="PF14534"/>
    </source>
</evidence>
<geneLocation type="plasmid" evidence="2 3">
    <name>unnamed2</name>
</geneLocation>
<proteinExistence type="predicted"/>
<dbReference type="EMBL" id="CP135445">
    <property type="protein sequence ID" value="WRY35629.1"/>
    <property type="molecule type" value="Genomic_DNA"/>
</dbReference>
<dbReference type="SUPFAM" id="SSF54427">
    <property type="entry name" value="NTF2-like"/>
    <property type="match status" value="1"/>
</dbReference>
<keyword evidence="2" id="KW-0614">Plasmid</keyword>
<keyword evidence="3" id="KW-1185">Reference proteome</keyword>
<protein>
    <submittedName>
        <fullName evidence="2">Nuclear transport factor 2 family protein</fullName>
    </submittedName>
</protein>
<evidence type="ECO:0000313" key="3">
    <source>
        <dbReference type="Proteomes" id="UP001623290"/>
    </source>
</evidence>
<dbReference type="InterPro" id="IPR032710">
    <property type="entry name" value="NTF2-like_dom_sf"/>
</dbReference>
<dbReference type="InterPro" id="IPR027843">
    <property type="entry name" value="DUF4440"/>
</dbReference>
<dbReference type="Pfam" id="PF14534">
    <property type="entry name" value="DUF4440"/>
    <property type="match status" value="1"/>
</dbReference>
<gene>
    <name evidence="2" type="ORF">RPE78_17380</name>
</gene>
<name>A0ABZ1E3M4_9RHOB</name>
<dbReference type="Proteomes" id="UP001623290">
    <property type="component" value="Plasmid unnamed2"/>
</dbReference>
<organism evidence="2 3">
    <name type="scientific">Thioclava litoralis</name>
    <dbReference type="NCBI Taxonomy" id="3076557"/>
    <lineage>
        <taxon>Bacteria</taxon>
        <taxon>Pseudomonadati</taxon>
        <taxon>Pseudomonadota</taxon>
        <taxon>Alphaproteobacteria</taxon>
        <taxon>Rhodobacterales</taxon>
        <taxon>Paracoccaceae</taxon>
        <taxon>Thioclava</taxon>
    </lineage>
</organism>
<evidence type="ECO:0000313" key="2">
    <source>
        <dbReference type="EMBL" id="WRY35629.1"/>
    </source>
</evidence>
<sequence length="134" mass="14293">MARLSHDTALAQALLAFEARRCNALVSADAAELHALLHPDLVHVHSTGMVHDKAAFMAHVARMGGFVEIERGEIELRQTGTDAAAGAIISGPTRNRVRRLDTGKTVDLIGFSTVVATLGEEGWQVLLSQLTLTG</sequence>
<dbReference type="RefSeq" id="WP_330629358.1">
    <property type="nucleotide sequence ID" value="NZ_CP135445.1"/>
</dbReference>
<accession>A0ABZ1E3M4</accession>